<dbReference type="GO" id="GO:0032784">
    <property type="term" value="P:regulation of DNA-templated transcription elongation"/>
    <property type="evidence" value="ECO:0007669"/>
    <property type="project" value="InterPro"/>
</dbReference>
<evidence type="ECO:0000256" key="3">
    <source>
        <dbReference type="ARBA" id="ARBA00023015"/>
    </source>
</evidence>
<dbReference type="SMART" id="SM00739">
    <property type="entry name" value="KOW"/>
    <property type="match status" value="1"/>
</dbReference>
<accession>A0A5B8XUC3</accession>
<dbReference type="SUPFAM" id="SSF50104">
    <property type="entry name" value="Translation proteins SH3-like domain"/>
    <property type="match status" value="1"/>
</dbReference>
<dbReference type="PANTHER" id="PTHR30265:SF2">
    <property type="entry name" value="TRANSCRIPTION TERMINATION_ANTITERMINATION PROTEIN NUSG"/>
    <property type="match status" value="1"/>
</dbReference>
<dbReference type="NCBIfam" id="TIGR00922">
    <property type="entry name" value="nusG"/>
    <property type="match status" value="1"/>
</dbReference>
<keyword evidence="2 5" id="KW-0889">Transcription antitermination</keyword>
<dbReference type="AlphaFoldDB" id="A0A5B8XUC3"/>
<dbReference type="InterPro" id="IPR001062">
    <property type="entry name" value="Transcrpt_antiterm_NusG"/>
</dbReference>
<dbReference type="Proteomes" id="UP000321595">
    <property type="component" value="Chromosome"/>
</dbReference>
<dbReference type="CDD" id="cd09891">
    <property type="entry name" value="NGN_Bact_1"/>
    <property type="match status" value="1"/>
</dbReference>
<dbReference type="CDD" id="cd06091">
    <property type="entry name" value="KOW_NusG"/>
    <property type="match status" value="1"/>
</dbReference>
<evidence type="ECO:0000256" key="7">
    <source>
        <dbReference type="RuleBase" id="RU000538"/>
    </source>
</evidence>
<evidence type="ECO:0000256" key="4">
    <source>
        <dbReference type="ARBA" id="ARBA00023163"/>
    </source>
</evidence>
<evidence type="ECO:0000259" key="8">
    <source>
        <dbReference type="SMART" id="SM00738"/>
    </source>
</evidence>
<dbReference type="InterPro" id="IPR036735">
    <property type="entry name" value="NGN_dom_sf"/>
</dbReference>
<dbReference type="EMBL" id="CP042467">
    <property type="protein sequence ID" value="QED29230.1"/>
    <property type="molecule type" value="Genomic_DNA"/>
</dbReference>
<evidence type="ECO:0000256" key="1">
    <source>
        <dbReference type="ARBA" id="ARBA00022472"/>
    </source>
</evidence>
<dbReference type="Pfam" id="PF00467">
    <property type="entry name" value="KOW"/>
    <property type="match status" value="1"/>
</dbReference>
<keyword evidence="1 5" id="KW-0806">Transcription termination</keyword>
<keyword evidence="4 5" id="KW-0804">Transcription</keyword>
<dbReference type="InterPro" id="IPR006645">
    <property type="entry name" value="NGN-like_dom"/>
</dbReference>
<keyword evidence="3 5" id="KW-0805">Transcription regulation</keyword>
<reference evidence="10 11" key="1">
    <citation type="submission" date="2019-08" db="EMBL/GenBank/DDBJ databases">
        <authorList>
            <person name="Liang Q."/>
        </authorList>
    </citation>
    <scope>NUCLEOTIDE SEQUENCE [LARGE SCALE GENOMIC DNA]</scope>
    <source>
        <strain evidence="10 11">V1718</strain>
    </source>
</reference>
<dbReference type="InterPro" id="IPR008991">
    <property type="entry name" value="Translation_prot_SH3-like_sf"/>
</dbReference>
<dbReference type="RefSeq" id="WP_146962453.1">
    <property type="nucleotide sequence ID" value="NZ_CP042467.1"/>
</dbReference>
<comment type="function">
    <text evidence="5 7">Participates in transcription elongation, termination and antitermination.</text>
</comment>
<dbReference type="GO" id="GO:0006354">
    <property type="term" value="P:DNA-templated transcription elongation"/>
    <property type="evidence" value="ECO:0007669"/>
    <property type="project" value="UniProtKB-UniRule"/>
</dbReference>
<evidence type="ECO:0000256" key="6">
    <source>
        <dbReference type="NCBIfam" id="TIGR00922"/>
    </source>
</evidence>
<dbReference type="KEGG" id="bbae:FRD01_18715"/>
<dbReference type="PRINTS" id="PR00338">
    <property type="entry name" value="NUSGTNSCPFCT"/>
</dbReference>
<dbReference type="Gene3D" id="2.30.30.30">
    <property type="match status" value="1"/>
</dbReference>
<evidence type="ECO:0000256" key="5">
    <source>
        <dbReference type="HAMAP-Rule" id="MF_00948"/>
    </source>
</evidence>
<evidence type="ECO:0000259" key="9">
    <source>
        <dbReference type="SMART" id="SM00739"/>
    </source>
</evidence>
<protein>
    <recommendedName>
        <fullName evidence="5 6">Transcription termination/antitermination protein NusG</fullName>
    </recommendedName>
</protein>
<dbReference type="InterPro" id="IPR047050">
    <property type="entry name" value="NGN"/>
</dbReference>
<evidence type="ECO:0000313" key="11">
    <source>
        <dbReference type="Proteomes" id="UP000321595"/>
    </source>
</evidence>
<dbReference type="InterPro" id="IPR043425">
    <property type="entry name" value="NusG-like"/>
</dbReference>
<dbReference type="OrthoDB" id="9809075at2"/>
<dbReference type="PANTHER" id="PTHR30265">
    <property type="entry name" value="RHO-INTERACTING TRANSCRIPTION TERMINATION FACTOR NUSG"/>
    <property type="match status" value="1"/>
</dbReference>
<organism evidence="10 11">
    <name type="scientific">Microvenator marinus</name>
    <dbReference type="NCBI Taxonomy" id="2600177"/>
    <lineage>
        <taxon>Bacteria</taxon>
        <taxon>Deltaproteobacteria</taxon>
        <taxon>Bradymonadales</taxon>
        <taxon>Microvenatoraceae</taxon>
        <taxon>Microvenator</taxon>
    </lineage>
</organism>
<gene>
    <name evidence="5 10" type="primary">nusG</name>
    <name evidence="10" type="ORF">FRD01_18715</name>
</gene>
<evidence type="ECO:0000256" key="2">
    <source>
        <dbReference type="ARBA" id="ARBA00022814"/>
    </source>
</evidence>
<comment type="similarity">
    <text evidence="5 7">Belongs to the NusG family.</text>
</comment>
<name>A0A5B8XUC3_9DELT</name>
<dbReference type="SMART" id="SM00738">
    <property type="entry name" value="NGN"/>
    <property type="match status" value="1"/>
</dbReference>
<dbReference type="GO" id="GO:0006353">
    <property type="term" value="P:DNA-templated transcription termination"/>
    <property type="evidence" value="ECO:0007669"/>
    <property type="project" value="UniProtKB-UniRule"/>
</dbReference>
<dbReference type="HAMAP" id="MF_00948">
    <property type="entry name" value="NusG"/>
    <property type="match status" value="1"/>
</dbReference>
<dbReference type="SUPFAM" id="SSF82679">
    <property type="entry name" value="N-utilization substance G protein NusG, N-terminal domain"/>
    <property type="match status" value="1"/>
</dbReference>
<proteinExistence type="inferred from homology"/>
<feature type="domain" description="NusG-like N-terminal" evidence="8">
    <location>
        <begin position="18"/>
        <end position="127"/>
    </location>
</feature>
<dbReference type="InterPro" id="IPR014722">
    <property type="entry name" value="Rib_uL2_dom2"/>
</dbReference>
<sequence length="195" mass="22308">MVDETEIAGSEESAETSTKKWYIVQTYSGYENKAKLLLEERIRTSGMADMVEEIYIPTETVVEMRNGKRREIKKKHYNGYIFIKMDLTDHTWHLVKNTPKVVGFIGGTQRQPTPVPEAEVKKISERIEEGSLSSKPRISFSQGDKVRISEGNFKDFTGTVEEVDDEKGRLKVFVEIFGRPTSVEFDFTQVSTVNE</sequence>
<dbReference type="Pfam" id="PF02357">
    <property type="entry name" value="NusG"/>
    <property type="match status" value="1"/>
</dbReference>
<dbReference type="Gene3D" id="3.30.70.940">
    <property type="entry name" value="NusG, N-terminal domain"/>
    <property type="match status" value="1"/>
</dbReference>
<dbReference type="InterPro" id="IPR005824">
    <property type="entry name" value="KOW"/>
</dbReference>
<feature type="domain" description="KOW" evidence="9">
    <location>
        <begin position="139"/>
        <end position="166"/>
    </location>
</feature>
<keyword evidence="11" id="KW-1185">Reference proteome</keyword>
<evidence type="ECO:0000313" key="10">
    <source>
        <dbReference type="EMBL" id="QED29230.1"/>
    </source>
</evidence>
<dbReference type="GO" id="GO:0005829">
    <property type="term" value="C:cytosol"/>
    <property type="evidence" value="ECO:0007669"/>
    <property type="project" value="TreeGrafter"/>
</dbReference>
<dbReference type="GO" id="GO:0031564">
    <property type="term" value="P:transcription antitermination"/>
    <property type="evidence" value="ECO:0007669"/>
    <property type="project" value="UniProtKB-UniRule"/>
</dbReference>